<reference evidence="1" key="1">
    <citation type="journal article" date="2014" name="Int. J. Syst. Evol. Microbiol.">
        <title>Complete genome sequence of Corynebacterium casei LMG S-19264T (=DSM 44701T), isolated from a smear-ripened cheese.</title>
        <authorList>
            <consortium name="US DOE Joint Genome Institute (JGI-PGF)"/>
            <person name="Walter F."/>
            <person name="Albersmeier A."/>
            <person name="Kalinowski J."/>
            <person name="Ruckert C."/>
        </authorList>
    </citation>
    <scope>NUCLEOTIDE SEQUENCE</scope>
    <source>
        <strain evidence="1">CGMCC 1.12153</strain>
    </source>
</reference>
<name>A0A917AZD4_HALAA</name>
<organism evidence="1 2">
    <name type="scientific">Halobacillus andaensis</name>
    <dbReference type="NCBI Taxonomy" id="1176239"/>
    <lineage>
        <taxon>Bacteria</taxon>
        <taxon>Bacillati</taxon>
        <taxon>Bacillota</taxon>
        <taxon>Bacilli</taxon>
        <taxon>Bacillales</taxon>
        <taxon>Bacillaceae</taxon>
        <taxon>Halobacillus</taxon>
    </lineage>
</organism>
<dbReference type="Proteomes" id="UP000660110">
    <property type="component" value="Unassembled WGS sequence"/>
</dbReference>
<protein>
    <submittedName>
        <fullName evidence="1">Uncharacterized protein</fullName>
    </submittedName>
</protein>
<dbReference type="EMBL" id="BMEL01000001">
    <property type="protein sequence ID" value="GGF10358.1"/>
    <property type="molecule type" value="Genomic_DNA"/>
</dbReference>
<evidence type="ECO:0000313" key="2">
    <source>
        <dbReference type="Proteomes" id="UP000660110"/>
    </source>
</evidence>
<gene>
    <name evidence="1" type="ORF">GCM10010954_06160</name>
</gene>
<keyword evidence="2" id="KW-1185">Reference proteome</keyword>
<proteinExistence type="predicted"/>
<comment type="caution">
    <text evidence="1">The sequence shown here is derived from an EMBL/GenBank/DDBJ whole genome shotgun (WGS) entry which is preliminary data.</text>
</comment>
<evidence type="ECO:0000313" key="1">
    <source>
        <dbReference type="EMBL" id="GGF10358.1"/>
    </source>
</evidence>
<reference evidence="1" key="2">
    <citation type="submission" date="2020-09" db="EMBL/GenBank/DDBJ databases">
        <authorList>
            <person name="Sun Q."/>
            <person name="Zhou Y."/>
        </authorList>
    </citation>
    <scope>NUCLEOTIDE SEQUENCE</scope>
    <source>
        <strain evidence="1">CGMCC 1.12153</strain>
    </source>
</reference>
<sequence>MCRARETYFRLQALKGRLIHNPTAKMPGILKKANGEFLIQKNTNLLKSVHMRHNLRST</sequence>
<accession>A0A917AZD4</accession>
<dbReference type="AlphaFoldDB" id="A0A917AZD4"/>